<dbReference type="Pfam" id="PF12819">
    <property type="entry name" value="Malectin_like"/>
    <property type="match status" value="1"/>
</dbReference>
<keyword evidence="6" id="KW-0808">Transferase</keyword>
<feature type="binding site" evidence="16">
    <location>
        <position position="464"/>
    </location>
    <ligand>
        <name>ATP</name>
        <dbReference type="ChEBI" id="CHEBI:30616"/>
    </ligand>
</feature>
<evidence type="ECO:0000256" key="13">
    <source>
        <dbReference type="ARBA" id="ARBA00023136"/>
    </source>
</evidence>
<dbReference type="AlphaFoldDB" id="A0AA88S2B1"/>
<keyword evidence="12" id="KW-1133">Transmembrane helix</keyword>
<dbReference type="InterPro" id="IPR011009">
    <property type="entry name" value="Kinase-like_dom_sf"/>
</dbReference>
<dbReference type="FunFam" id="1.10.510.10:FF:000240">
    <property type="entry name" value="Lectin-domain containing receptor kinase A4.3"/>
    <property type="match status" value="1"/>
</dbReference>
<dbReference type="InterPro" id="IPR024788">
    <property type="entry name" value="Malectin-like_Carb-bd_dom"/>
</dbReference>
<dbReference type="Gene3D" id="3.30.200.20">
    <property type="entry name" value="Phosphorylase Kinase, domain 1"/>
    <property type="match status" value="1"/>
</dbReference>
<dbReference type="GO" id="GO:0004674">
    <property type="term" value="F:protein serine/threonine kinase activity"/>
    <property type="evidence" value="ECO:0007669"/>
    <property type="project" value="UniProtKB-KW"/>
</dbReference>
<dbReference type="PANTHER" id="PTHR45631">
    <property type="entry name" value="OS07G0107800 PROTEIN-RELATED"/>
    <property type="match status" value="1"/>
</dbReference>
<keyword evidence="9 16" id="KW-0547">Nucleotide-binding</keyword>
<keyword evidence="19" id="KW-1185">Reference proteome</keyword>
<evidence type="ECO:0000256" key="2">
    <source>
        <dbReference type="ARBA" id="ARBA00008536"/>
    </source>
</evidence>
<dbReference type="PROSITE" id="PS00108">
    <property type="entry name" value="PROTEIN_KINASE_ST"/>
    <property type="match status" value="1"/>
</dbReference>
<keyword evidence="13" id="KW-0472">Membrane</keyword>
<evidence type="ECO:0000313" key="19">
    <source>
        <dbReference type="Proteomes" id="UP001187471"/>
    </source>
</evidence>
<evidence type="ECO:0000256" key="16">
    <source>
        <dbReference type="PROSITE-ProRule" id="PRU10141"/>
    </source>
</evidence>
<keyword evidence="8" id="KW-0732">Signal</keyword>
<evidence type="ECO:0000256" key="4">
    <source>
        <dbReference type="ARBA" id="ARBA00022475"/>
    </source>
</evidence>
<dbReference type="CDD" id="cd14066">
    <property type="entry name" value="STKc_IRAK"/>
    <property type="match status" value="1"/>
</dbReference>
<evidence type="ECO:0000256" key="14">
    <source>
        <dbReference type="ARBA" id="ARBA00023170"/>
    </source>
</evidence>
<protein>
    <recommendedName>
        <fullName evidence="17">Protein kinase domain-containing protein</fullName>
    </recommendedName>
</protein>
<proteinExistence type="inferred from homology"/>
<evidence type="ECO:0000256" key="3">
    <source>
        <dbReference type="ARBA" id="ARBA00010217"/>
    </source>
</evidence>
<dbReference type="PROSITE" id="PS50011">
    <property type="entry name" value="PROTEIN_KINASE_DOM"/>
    <property type="match status" value="1"/>
</dbReference>
<feature type="domain" description="Protein kinase" evidence="17">
    <location>
        <begin position="437"/>
        <end position="741"/>
    </location>
</feature>
<evidence type="ECO:0000256" key="8">
    <source>
        <dbReference type="ARBA" id="ARBA00022729"/>
    </source>
</evidence>
<evidence type="ECO:0000259" key="17">
    <source>
        <dbReference type="PROSITE" id="PS50011"/>
    </source>
</evidence>
<name>A0AA88S2B1_9ASTE</name>
<keyword evidence="10" id="KW-0418">Kinase</keyword>
<dbReference type="GO" id="GO:0005886">
    <property type="term" value="C:plasma membrane"/>
    <property type="evidence" value="ECO:0007669"/>
    <property type="project" value="UniProtKB-SubCell"/>
</dbReference>
<dbReference type="InterPro" id="IPR001245">
    <property type="entry name" value="Ser-Thr/Tyr_kinase_cat_dom"/>
</dbReference>
<gene>
    <name evidence="18" type="ORF">RJ640_026150</name>
</gene>
<sequence>MASNLNRTLKNNYGPVTRYREVMYREFYLTKKNLKSVMKILERFLLALVGGLALTVAVHAQDQSGFISIDCGLSTFFGYKDEHTGIMYSPDAAFIDTGINLEISSEYKDGQERQLLTVRSFPKDEGLRNCYNLSSVQVKGSKYLIRASFMYGNYDGLDRLPEFDLHLGVELWDTVRLDNPEDIVSLEIIHTPSSIYIYVCLVNTGFGTPFISTLEIRPLNRSLYPESRSLVNFLRFNFADAKTVGYVRYPNDVYDRGWPPINEPTIWSLLNTSLSIDVKSHSRYQPASSVMRTAVMAEHARKSLDFYWTLPTIAHAYVYMHFAEIKELQANQIREFNITINGKFYFGPVSPLYLEAVSVFSLVNSTSSFSFSLIGTENSNLPPMINAIEIYYPKQFLLSQTDEYDVAKVDYGLDEEDRILVSKSLRFTYSEILVITKNLERVVGKGGFGNVYYGYLNGIPVAVKMLSQSSMQGYKQFQAEAELMARLRHENLTSLVGYCHQSTNMGLIYEYMAKGNLREHLSDANRNVLSWVIRLQIAVDAGQDVWLWGGFGLVIVRVRGGCFPIFYKSGIPNVGLDYLHNGCTPRIIHRDVKSTNILLNENFRAKLSDFGLSRVLPSEDVGYVSTAVVGTFGYLDPEYFRSSKLTEKSDVYSFGIVLLELITGQPAVSDAEDKTHIVQWVSPMLATEEGDVQKIIDPRLEGDFEIKTVQKVVDVAVACTSSVSIKRPTMTDVVMELKECLAAEEARLDSKVSIQSLELGGECRYHGKCDHGAMKSRQVFQVILILIPSFPSDLQLGKELVQFH</sequence>
<keyword evidence="14" id="KW-0675">Receptor</keyword>
<dbReference type="Pfam" id="PF07714">
    <property type="entry name" value="PK_Tyr_Ser-Thr"/>
    <property type="match status" value="1"/>
</dbReference>
<dbReference type="GO" id="GO:0002229">
    <property type="term" value="P:defense response to oomycetes"/>
    <property type="evidence" value="ECO:0007669"/>
    <property type="project" value="UniProtKB-ARBA"/>
</dbReference>
<accession>A0AA88S2B1</accession>
<dbReference type="Proteomes" id="UP001187471">
    <property type="component" value="Unassembled WGS sequence"/>
</dbReference>
<dbReference type="InterPro" id="IPR000719">
    <property type="entry name" value="Prot_kinase_dom"/>
</dbReference>
<dbReference type="SMART" id="SM00220">
    <property type="entry name" value="S_TKc"/>
    <property type="match status" value="1"/>
</dbReference>
<dbReference type="SUPFAM" id="SSF56112">
    <property type="entry name" value="Protein kinase-like (PK-like)"/>
    <property type="match status" value="2"/>
</dbReference>
<evidence type="ECO:0000256" key="9">
    <source>
        <dbReference type="ARBA" id="ARBA00022741"/>
    </source>
</evidence>
<comment type="similarity">
    <text evidence="2">In the N-terminal section; belongs to the leguminous lectin family.</text>
</comment>
<keyword evidence="11 16" id="KW-0067">ATP-binding</keyword>
<evidence type="ECO:0000256" key="6">
    <source>
        <dbReference type="ARBA" id="ARBA00022679"/>
    </source>
</evidence>
<evidence type="ECO:0000256" key="15">
    <source>
        <dbReference type="ARBA" id="ARBA00023180"/>
    </source>
</evidence>
<dbReference type="InterPro" id="IPR017441">
    <property type="entry name" value="Protein_kinase_ATP_BS"/>
</dbReference>
<dbReference type="Gene3D" id="1.10.510.10">
    <property type="entry name" value="Transferase(Phosphotransferase) domain 1"/>
    <property type="match status" value="1"/>
</dbReference>
<keyword evidence="5" id="KW-0723">Serine/threonine-protein kinase</keyword>
<dbReference type="PANTHER" id="PTHR45631:SF202">
    <property type="entry name" value="SENESCENCE-INDUCED RECEPTOR-LIKE SERINE_THREONINE-PROTEIN KINASE"/>
    <property type="match status" value="1"/>
</dbReference>
<dbReference type="Pfam" id="PF00069">
    <property type="entry name" value="Pkinase"/>
    <property type="match status" value="1"/>
</dbReference>
<comment type="similarity">
    <text evidence="3">In the C-terminal section; belongs to the protein kinase superfamily. Ser/Thr protein kinase family.</text>
</comment>
<reference evidence="18" key="1">
    <citation type="submission" date="2022-12" db="EMBL/GenBank/DDBJ databases">
        <title>Draft genome assemblies for two species of Escallonia (Escalloniales).</title>
        <authorList>
            <person name="Chanderbali A."/>
            <person name="Dervinis C."/>
            <person name="Anghel I."/>
            <person name="Soltis D."/>
            <person name="Soltis P."/>
            <person name="Zapata F."/>
        </authorList>
    </citation>
    <scope>NUCLEOTIDE SEQUENCE</scope>
    <source>
        <strain evidence="18">UCBG92.1500</strain>
        <tissue evidence="18">Leaf</tissue>
    </source>
</reference>
<evidence type="ECO:0000256" key="5">
    <source>
        <dbReference type="ARBA" id="ARBA00022527"/>
    </source>
</evidence>
<dbReference type="EMBL" id="JAVXUO010000180">
    <property type="protein sequence ID" value="KAK2994671.1"/>
    <property type="molecule type" value="Genomic_DNA"/>
</dbReference>
<comment type="caution">
    <text evidence="18">The sequence shown here is derived from an EMBL/GenBank/DDBJ whole genome shotgun (WGS) entry which is preliminary data.</text>
</comment>
<keyword evidence="4" id="KW-1003">Cell membrane</keyword>
<evidence type="ECO:0000256" key="12">
    <source>
        <dbReference type="ARBA" id="ARBA00022989"/>
    </source>
</evidence>
<dbReference type="InterPro" id="IPR008271">
    <property type="entry name" value="Ser/Thr_kinase_AS"/>
</dbReference>
<evidence type="ECO:0000256" key="10">
    <source>
        <dbReference type="ARBA" id="ARBA00022777"/>
    </source>
</evidence>
<keyword evidence="15" id="KW-0325">Glycoprotein</keyword>
<evidence type="ECO:0000256" key="1">
    <source>
        <dbReference type="ARBA" id="ARBA00004251"/>
    </source>
</evidence>
<evidence type="ECO:0000313" key="18">
    <source>
        <dbReference type="EMBL" id="KAK2994671.1"/>
    </source>
</evidence>
<dbReference type="PROSITE" id="PS00107">
    <property type="entry name" value="PROTEIN_KINASE_ATP"/>
    <property type="match status" value="1"/>
</dbReference>
<keyword evidence="7" id="KW-0812">Transmembrane</keyword>
<evidence type="ECO:0000256" key="11">
    <source>
        <dbReference type="ARBA" id="ARBA00022840"/>
    </source>
</evidence>
<organism evidence="18 19">
    <name type="scientific">Escallonia rubra</name>
    <dbReference type="NCBI Taxonomy" id="112253"/>
    <lineage>
        <taxon>Eukaryota</taxon>
        <taxon>Viridiplantae</taxon>
        <taxon>Streptophyta</taxon>
        <taxon>Embryophyta</taxon>
        <taxon>Tracheophyta</taxon>
        <taxon>Spermatophyta</taxon>
        <taxon>Magnoliopsida</taxon>
        <taxon>eudicotyledons</taxon>
        <taxon>Gunneridae</taxon>
        <taxon>Pentapetalae</taxon>
        <taxon>asterids</taxon>
        <taxon>campanulids</taxon>
        <taxon>Escalloniales</taxon>
        <taxon>Escalloniaceae</taxon>
        <taxon>Escallonia</taxon>
    </lineage>
</organism>
<dbReference type="GO" id="GO:0005524">
    <property type="term" value="F:ATP binding"/>
    <property type="evidence" value="ECO:0007669"/>
    <property type="project" value="UniProtKB-UniRule"/>
</dbReference>
<comment type="subcellular location">
    <subcellularLocation>
        <location evidence="1">Cell membrane</location>
        <topology evidence="1">Single-pass type I membrane protein</topology>
    </subcellularLocation>
</comment>
<evidence type="ECO:0000256" key="7">
    <source>
        <dbReference type="ARBA" id="ARBA00022692"/>
    </source>
</evidence>